<dbReference type="RefSeq" id="WP_052722364.1">
    <property type="nucleotide sequence ID" value="NZ_JAFFSY010000005.1"/>
</dbReference>
<dbReference type="NCBIfam" id="TIGR02727">
    <property type="entry name" value="MTHFS_bact"/>
    <property type="match status" value="1"/>
</dbReference>
<evidence type="ECO:0000256" key="4">
    <source>
        <dbReference type="RuleBase" id="RU361279"/>
    </source>
</evidence>
<accession>A0ABS9HLQ9</accession>
<comment type="cofactor">
    <cofactor evidence="4">
        <name>Mg(2+)</name>
        <dbReference type="ChEBI" id="CHEBI:18420"/>
    </cofactor>
</comment>
<evidence type="ECO:0000313" key="7">
    <source>
        <dbReference type="Proteomes" id="UP001200604"/>
    </source>
</evidence>
<evidence type="ECO:0000256" key="5">
    <source>
        <dbReference type="SAM" id="MobiDB-lite"/>
    </source>
</evidence>
<feature type="compositionally biased region" description="Gly residues" evidence="5">
    <location>
        <begin position="7"/>
        <end position="19"/>
    </location>
</feature>
<dbReference type="InterPro" id="IPR024185">
    <property type="entry name" value="FTHF_cligase-like_sf"/>
</dbReference>
<sequence length="239" mass="26035">MQQSDGPSGGYDGASGGYSAGNSIADHKKASRRRIRRMRRELSDATLRAWDEQLVAQLITAIDDIAATLQLTDDEPLLIATYLPVAHEPGAHTPGGFIPSLLSALDERIPCRIVIPRVEDKRQLSWHPWSPDNLVTTSFGIREPDERSTPIPFDTVDIAIVPALAYDVAGYRLGQGGGYYDCALAARRSSRQSSGQSSTFHPIGLVHPHEILPAVPHDGWDVQLTTVITTLGRRHFPGG</sequence>
<dbReference type="PANTHER" id="PTHR23407:SF1">
    <property type="entry name" value="5-FORMYLTETRAHYDROFOLATE CYCLO-LIGASE"/>
    <property type="match status" value="1"/>
</dbReference>
<evidence type="ECO:0000256" key="3">
    <source>
        <dbReference type="ARBA" id="ARBA00022840"/>
    </source>
</evidence>
<keyword evidence="4" id="KW-0479">Metal-binding</keyword>
<comment type="caution">
    <text evidence="6">The sequence shown here is derived from an EMBL/GenBank/DDBJ whole genome shotgun (WGS) entry which is preliminary data.</text>
</comment>
<dbReference type="PANTHER" id="PTHR23407">
    <property type="entry name" value="ATPASE INHIBITOR/5-FORMYLTETRAHYDROFOLATE CYCLO-LIGASE"/>
    <property type="match status" value="1"/>
</dbReference>
<dbReference type="GO" id="GO:0030272">
    <property type="term" value="F:5-formyltetrahydrofolate cyclo-ligase activity"/>
    <property type="evidence" value="ECO:0007669"/>
    <property type="project" value="UniProtKB-EC"/>
</dbReference>
<dbReference type="InterPro" id="IPR037171">
    <property type="entry name" value="NagB/RpiA_transferase-like"/>
</dbReference>
<dbReference type="EMBL" id="JAKJKU010000002">
    <property type="protein sequence ID" value="MCF6773960.1"/>
    <property type="molecule type" value="Genomic_DNA"/>
</dbReference>
<feature type="region of interest" description="Disordered" evidence="5">
    <location>
        <begin position="1"/>
        <end position="32"/>
    </location>
</feature>
<dbReference type="Gene3D" id="3.40.50.10420">
    <property type="entry name" value="NagB/RpiA/CoA transferase-like"/>
    <property type="match status" value="1"/>
</dbReference>
<keyword evidence="3 4" id="KW-0067">ATP-binding</keyword>
<name>A0ABS9HLQ9_9CORY</name>
<keyword evidence="2 4" id="KW-0547">Nucleotide-binding</keyword>
<organism evidence="6 7">
    <name type="scientific">Corynebacterium parakroppenstedtii</name>
    <dbReference type="NCBI Taxonomy" id="2828363"/>
    <lineage>
        <taxon>Bacteria</taxon>
        <taxon>Bacillati</taxon>
        <taxon>Actinomycetota</taxon>
        <taxon>Actinomycetes</taxon>
        <taxon>Mycobacteriales</taxon>
        <taxon>Corynebacteriaceae</taxon>
        <taxon>Corynebacterium</taxon>
    </lineage>
</organism>
<dbReference type="SUPFAM" id="SSF100950">
    <property type="entry name" value="NagB/RpiA/CoA transferase-like"/>
    <property type="match status" value="1"/>
</dbReference>
<proteinExistence type="inferred from homology"/>
<keyword evidence="4" id="KW-0460">Magnesium</keyword>
<dbReference type="Proteomes" id="UP001200604">
    <property type="component" value="Unassembled WGS sequence"/>
</dbReference>
<dbReference type="InterPro" id="IPR002698">
    <property type="entry name" value="FTHF_cligase"/>
</dbReference>
<keyword evidence="6" id="KW-0436">Ligase</keyword>
<keyword evidence="7" id="KW-1185">Reference proteome</keyword>
<dbReference type="Pfam" id="PF01812">
    <property type="entry name" value="5-FTHF_cyc-lig"/>
    <property type="match status" value="1"/>
</dbReference>
<evidence type="ECO:0000256" key="2">
    <source>
        <dbReference type="ARBA" id="ARBA00022741"/>
    </source>
</evidence>
<dbReference type="EC" id="6.3.3.2" evidence="4"/>
<protein>
    <recommendedName>
        <fullName evidence="4">5-formyltetrahydrofolate cyclo-ligase</fullName>
        <ecNumber evidence="4">6.3.3.2</ecNumber>
    </recommendedName>
</protein>
<evidence type="ECO:0000256" key="1">
    <source>
        <dbReference type="ARBA" id="ARBA00010638"/>
    </source>
</evidence>
<evidence type="ECO:0000313" key="6">
    <source>
        <dbReference type="EMBL" id="MCF6773960.1"/>
    </source>
</evidence>
<dbReference type="GeneID" id="92727075"/>
<gene>
    <name evidence="6" type="ORF">L3H44_05995</name>
</gene>
<reference evidence="6 7" key="1">
    <citation type="submission" date="2022-01" db="EMBL/GenBank/DDBJ databases">
        <title>Identification and Characterization of Corynebacterium sp.</title>
        <authorList>
            <person name="Luo Q."/>
            <person name="Qu P."/>
            <person name="Chen Q."/>
        </authorList>
    </citation>
    <scope>NUCLEOTIDE SEQUENCE [LARGE SCALE GENOMIC DNA]</scope>
    <source>
        <strain evidence="6 7">MC-12</strain>
    </source>
</reference>
<comment type="similarity">
    <text evidence="1 4">Belongs to the 5-formyltetrahydrofolate cyclo-ligase family.</text>
</comment>
<dbReference type="PIRSF" id="PIRSF006806">
    <property type="entry name" value="FTHF_cligase"/>
    <property type="match status" value="1"/>
</dbReference>
<comment type="catalytic activity">
    <reaction evidence="4">
        <text>(6S)-5-formyl-5,6,7,8-tetrahydrofolate + ATP = (6R)-5,10-methenyltetrahydrofolate + ADP + phosphate</text>
        <dbReference type="Rhea" id="RHEA:10488"/>
        <dbReference type="ChEBI" id="CHEBI:30616"/>
        <dbReference type="ChEBI" id="CHEBI:43474"/>
        <dbReference type="ChEBI" id="CHEBI:57455"/>
        <dbReference type="ChEBI" id="CHEBI:57457"/>
        <dbReference type="ChEBI" id="CHEBI:456216"/>
        <dbReference type="EC" id="6.3.3.2"/>
    </reaction>
</comment>